<organism evidence="1">
    <name type="scientific">Anguilla anguilla</name>
    <name type="common">European freshwater eel</name>
    <name type="synonym">Muraena anguilla</name>
    <dbReference type="NCBI Taxonomy" id="7936"/>
    <lineage>
        <taxon>Eukaryota</taxon>
        <taxon>Metazoa</taxon>
        <taxon>Chordata</taxon>
        <taxon>Craniata</taxon>
        <taxon>Vertebrata</taxon>
        <taxon>Euteleostomi</taxon>
        <taxon>Actinopterygii</taxon>
        <taxon>Neopterygii</taxon>
        <taxon>Teleostei</taxon>
        <taxon>Anguilliformes</taxon>
        <taxon>Anguillidae</taxon>
        <taxon>Anguilla</taxon>
    </lineage>
</organism>
<reference evidence="1" key="2">
    <citation type="journal article" date="2015" name="Fish Shellfish Immunol.">
        <title>Early steps in the European eel (Anguilla anguilla)-Vibrio vulnificus interaction in the gills: Role of the RtxA13 toxin.</title>
        <authorList>
            <person name="Callol A."/>
            <person name="Pajuelo D."/>
            <person name="Ebbesson L."/>
            <person name="Teles M."/>
            <person name="MacKenzie S."/>
            <person name="Amaro C."/>
        </authorList>
    </citation>
    <scope>NUCLEOTIDE SEQUENCE</scope>
</reference>
<sequence length="21" mass="2329">MLVYSSIVATRLLSFTTLILS</sequence>
<dbReference type="AlphaFoldDB" id="A0A0E9S8F4"/>
<proteinExistence type="predicted"/>
<evidence type="ECO:0000313" key="1">
    <source>
        <dbReference type="EMBL" id="JAH36783.1"/>
    </source>
</evidence>
<accession>A0A0E9S8F4</accession>
<protein>
    <submittedName>
        <fullName evidence="1">Uncharacterized protein</fullName>
    </submittedName>
</protein>
<reference evidence="1" key="1">
    <citation type="submission" date="2014-11" db="EMBL/GenBank/DDBJ databases">
        <authorList>
            <person name="Amaro Gonzalez C."/>
        </authorList>
    </citation>
    <scope>NUCLEOTIDE SEQUENCE</scope>
</reference>
<dbReference type="EMBL" id="GBXM01071794">
    <property type="protein sequence ID" value="JAH36783.1"/>
    <property type="molecule type" value="Transcribed_RNA"/>
</dbReference>
<name>A0A0E9S8F4_ANGAN</name>